<evidence type="ECO:0000313" key="3">
    <source>
        <dbReference type="Proteomes" id="UP000013785"/>
    </source>
</evidence>
<dbReference type="OrthoDB" id="2195192at2"/>
<keyword evidence="3" id="KW-1185">Reference proteome</keyword>
<dbReference type="EMBL" id="AJAT01000012">
    <property type="protein sequence ID" value="EOL45494.1"/>
    <property type="molecule type" value="Genomic_DNA"/>
</dbReference>
<name>R3TV93_9ENTE</name>
<feature type="transmembrane region" description="Helical" evidence="1">
    <location>
        <begin position="97"/>
        <end position="116"/>
    </location>
</feature>
<feature type="transmembrane region" description="Helical" evidence="1">
    <location>
        <begin position="31"/>
        <end position="54"/>
    </location>
</feature>
<dbReference type="Proteomes" id="UP000013785">
    <property type="component" value="Unassembled WGS sequence"/>
</dbReference>
<organism evidence="2 3">
    <name type="scientific">Enterococcus phoeniculicola ATCC BAA-412</name>
    <dbReference type="NCBI Taxonomy" id="1158610"/>
    <lineage>
        <taxon>Bacteria</taxon>
        <taxon>Bacillati</taxon>
        <taxon>Bacillota</taxon>
        <taxon>Bacilli</taxon>
        <taxon>Lactobacillales</taxon>
        <taxon>Enterococcaceae</taxon>
        <taxon>Enterococcus</taxon>
    </lineage>
</organism>
<dbReference type="eggNOG" id="ENOG5030911">
    <property type="taxonomic scope" value="Bacteria"/>
</dbReference>
<evidence type="ECO:0000256" key="1">
    <source>
        <dbReference type="SAM" id="Phobius"/>
    </source>
</evidence>
<evidence type="ECO:0000313" key="2">
    <source>
        <dbReference type="EMBL" id="EOL45494.1"/>
    </source>
</evidence>
<keyword evidence="1" id="KW-0812">Transmembrane</keyword>
<proteinExistence type="predicted"/>
<gene>
    <name evidence="2" type="ORF">UC3_01384</name>
</gene>
<keyword evidence="1" id="KW-0472">Membrane</keyword>
<accession>R3TV93</accession>
<reference evidence="2 3" key="1">
    <citation type="submission" date="2013-02" db="EMBL/GenBank/DDBJ databases">
        <title>The Genome Sequence of Enterococcus phoeniculicola BAA-412.</title>
        <authorList>
            <consortium name="The Broad Institute Genome Sequencing Platform"/>
            <consortium name="The Broad Institute Genome Sequencing Center for Infectious Disease"/>
            <person name="Earl A.M."/>
            <person name="Gilmore M.S."/>
            <person name="Lebreton F."/>
            <person name="Walker B."/>
            <person name="Young S.K."/>
            <person name="Zeng Q."/>
            <person name="Gargeya S."/>
            <person name="Fitzgerald M."/>
            <person name="Haas B."/>
            <person name="Abouelleil A."/>
            <person name="Alvarado L."/>
            <person name="Arachchi H.M."/>
            <person name="Berlin A.M."/>
            <person name="Chapman S.B."/>
            <person name="Dewar J."/>
            <person name="Goldberg J."/>
            <person name="Griggs A."/>
            <person name="Gujja S."/>
            <person name="Hansen M."/>
            <person name="Howarth C."/>
            <person name="Imamovic A."/>
            <person name="Larimer J."/>
            <person name="McCowan C."/>
            <person name="Murphy C."/>
            <person name="Neiman D."/>
            <person name="Pearson M."/>
            <person name="Priest M."/>
            <person name="Roberts A."/>
            <person name="Saif S."/>
            <person name="Shea T."/>
            <person name="Sisk P."/>
            <person name="Sykes S."/>
            <person name="Wortman J."/>
            <person name="Nusbaum C."/>
            <person name="Birren B."/>
        </authorList>
    </citation>
    <scope>NUCLEOTIDE SEQUENCE [LARGE SCALE GENOMIC DNA]</scope>
    <source>
        <strain evidence="2 3">ATCC BAA-412</strain>
    </source>
</reference>
<sequence length="128" mass="14498">MTNKKKNYLGLISLYVLLLIASSLIQQLKYYGMVAVILLVVTIVLLAVLWTYLLRTTIVHVTWKSMTYETQAHKSERIFLFSLVLLVSPILRFHEIALSDVLFTASAAIIAIVGFTSNERRLRGKKNG</sequence>
<comment type="caution">
    <text evidence="2">The sequence shown here is derived from an EMBL/GenBank/DDBJ whole genome shotgun (WGS) entry which is preliminary data.</text>
</comment>
<dbReference type="HOGENOM" id="CLU_1956224_0_0_9"/>
<keyword evidence="1" id="KW-1133">Transmembrane helix</keyword>
<protein>
    <submittedName>
        <fullName evidence="2">Uncharacterized protein</fullName>
    </submittedName>
</protein>
<feature type="transmembrane region" description="Helical" evidence="1">
    <location>
        <begin position="75"/>
        <end position="91"/>
    </location>
</feature>
<dbReference type="AlphaFoldDB" id="R3TV93"/>
<feature type="transmembrane region" description="Helical" evidence="1">
    <location>
        <begin position="7"/>
        <end position="25"/>
    </location>
</feature>